<name>A0AAV5WGR0_9BILA</name>
<reference evidence="2" key="1">
    <citation type="submission" date="2023-10" db="EMBL/GenBank/DDBJ databases">
        <title>Genome assembly of Pristionchus species.</title>
        <authorList>
            <person name="Yoshida K."/>
            <person name="Sommer R.J."/>
        </authorList>
    </citation>
    <scope>NUCLEOTIDE SEQUENCE</scope>
    <source>
        <strain evidence="2">RS5133</strain>
    </source>
</reference>
<keyword evidence="4" id="KW-1185">Reference proteome</keyword>
<evidence type="ECO:0000313" key="4">
    <source>
        <dbReference type="Proteomes" id="UP001432322"/>
    </source>
</evidence>
<organism evidence="2 4">
    <name type="scientific">Pristionchus fissidentatus</name>
    <dbReference type="NCBI Taxonomy" id="1538716"/>
    <lineage>
        <taxon>Eukaryota</taxon>
        <taxon>Metazoa</taxon>
        <taxon>Ecdysozoa</taxon>
        <taxon>Nematoda</taxon>
        <taxon>Chromadorea</taxon>
        <taxon>Rhabditida</taxon>
        <taxon>Rhabditina</taxon>
        <taxon>Diplogasteromorpha</taxon>
        <taxon>Diplogasteroidea</taxon>
        <taxon>Neodiplogasteridae</taxon>
        <taxon>Pristionchus</taxon>
    </lineage>
</organism>
<gene>
    <name evidence="2" type="ORF">PFISCL1PPCAC_22157</name>
    <name evidence="3" type="ORF">PFISCL1PPCAC_28714</name>
</gene>
<evidence type="ECO:0000313" key="3">
    <source>
        <dbReference type="EMBL" id="GMT37417.1"/>
    </source>
</evidence>
<feature type="non-terminal residue" evidence="2">
    <location>
        <position position="1"/>
    </location>
</feature>
<dbReference type="EMBL" id="BTSY01000129">
    <property type="protein sequence ID" value="GMT37417.1"/>
    <property type="molecule type" value="Genomic_DNA"/>
</dbReference>
<dbReference type="AlphaFoldDB" id="A0AAV5WGR0"/>
<dbReference type="EMBL" id="BTSY01000005">
    <property type="protein sequence ID" value="GMT30860.1"/>
    <property type="molecule type" value="Genomic_DNA"/>
</dbReference>
<accession>A0AAV5WGR0</accession>
<comment type="caution">
    <text evidence="2">The sequence shown here is derived from an EMBL/GenBank/DDBJ whole genome shotgun (WGS) entry which is preliminary data.</text>
</comment>
<feature type="region of interest" description="Disordered" evidence="1">
    <location>
        <begin position="188"/>
        <end position="214"/>
    </location>
</feature>
<feature type="compositionally biased region" description="Basic residues" evidence="1">
    <location>
        <begin position="188"/>
        <end position="200"/>
    </location>
</feature>
<evidence type="ECO:0000313" key="2">
    <source>
        <dbReference type="EMBL" id="GMT30860.1"/>
    </source>
</evidence>
<dbReference type="Proteomes" id="UP001432322">
    <property type="component" value="Unassembled WGS sequence"/>
</dbReference>
<evidence type="ECO:0000256" key="1">
    <source>
        <dbReference type="SAM" id="MobiDB-lite"/>
    </source>
</evidence>
<proteinExistence type="predicted"/>
<protein>
    <submittedName>
        <fullName evidence="2">Uncharacterized protein</fullName>
    </submittedName>
</protein>
<sequence>ADEITTELSDVVCVGTSKGSIACFLEPLVYDSAATPEPHYPFSVDGCVKGLVVDLFEDPKVLVASLNYGLRFCVLTARQVCVRLLHVSCTALGVITMMLESRDLFHLVSSPTHLSIESSIYFTPNNDENNNQARAGADVVRRDRVERIVVSGGDEHQVLLMCPLNERKKVHGLHPLYAAIEVLEAAQKKKKKKSNKKKEKKSGSMRIDPPLKKPRDFPDGLLAVYTTSIADVDASEPTASVIGVHAGGVTAATFGHWSTLTPNFSIDLNSAGTNYEYSCSALLATAGCTYLVVGCKGGELLLLQAPDSSMAYKMITNRKKCIDQITTYSDADVREQSKLMFAVRTGDSLSVWSVLLAGAKRGLVDRLADIPICSEVDGASTVTLIGMGSLSLYDTWLFTSKKVAVWSDDEDGYGCLWPVIGGEISAGAVVNIHARDEKKCGHPFMTLICFGTTEGKIGCAHFVDTLKVWIEIDGVEGEVKGLASEVCEQVTTTAGKQRSKFGILVYILTADRVVVRRYAGSIRHATMDELQMKPVGERQLLHAVIDPTHLAVERHEDPMNPQRVVVSGLKGYEVLLCRARIQPVKNPLEVSSTVKAGCRGEKKHEYVLRNNTNRKMHVSVSSSTLSDLFGQPGDWRLGPREEVAFQMSTKLAGGGMHPRDSMTMSWRLEKSVRRREQQGEVTVAVITN</sequence>